<protein>
    <submittedName>
        <fullName evidence="4">DUF4432 family protein</fullName>
    </submittedName>
</protein>
<evidence type="ECO:0000313" key="4">
    <source>
        <dbReference type="EMBL" id="RDV13495.1"/>
    </source>
</evidence>
<dbReference type="Pfam" id="PF14486">
    <property type="entry name" value="DUF4432"/>
    <property type="match status" value="1"/>
</dbReference>
<keyword evidence="3" id="KW-0106">Calcium</keyword>
<dbReference type="InterPro" id="IPR027839">
    <property type="entry name" value="DUF4432"/>
</dbReference>
<gene>
    <name evidence="4" type="ORF">DXT99_19280</name>
</gene>
<name>A0A3D8L7W8_9BACT</name>
<dbReference type="AlphaFoldDB" id="A0A3D8L7W8"/>
<accession>A0A3D8L7W8</accession>
<dbReference type="OrthoDB" id="9791280at2"/>
<dbReference type="CDD" id="cd09023">
    <property type="entry name" value="Aldose_epim_Ec_c4013"/>
    <property type="match status" value="1"/>
</dbReference>
<dbReference type="Gene3D" id="2.70.98.10">
    <property type="match status" value="1"/>
</dbReference>
<evidence type="ECO:0000256" key="3">
    <source>
        <dbReference type="ARBA" id="ARBA00022837"/>
    </source>
</evidence>
<reference evidence="5" key="1">
    <citation type="submission" date="2018-08" db="EMBL/GenBank/DDBJ databases">
        <authorList>
            <person name="Liu Z.-W."/>
            <person name="Du Z.-J."/>
        </authorList>
    </citation>
    <scope>NUCLEOTIDE SEQUENCE [LARGE SCALE GENOMIC DNA]</scope>
    <source>
        <strain evidence="5">H4X</strain>
    </source>
</reference>
<comment type="cofactor">
    <cofactor evidence="1">
        <name>Ca(2+)</name>
        <dbReference type="ChEBI" id="CHEBI:29108"/>
    </cofactor>
</comment>
<comment type="caution">
    <text evidence="4">The sequence shown here is derived from an EMBL/GenBank/DDBJ whole genome shotgun (WGS) entry which is preliminary data.</text>
</comment>
<evidence type="ECO:0000256" key="2">
    <source>
        <dbReference type="ARBA" id="ARBA00011245"/>
    </source>
</evidence>
<dbReference type="RefSeq" id="WP_115567218.1">
    <property type="nucleotide sequence ID" value="NZ_QRGR01000023.1"/>
</dbReference>
<keyword evidence="5" id="KW-1185">Reference proteome</keyword>
<comment type="subunit">
    <text evidence="2">Monomer.</text>
</comment>
<evidence type="ECO:0000256" key="1">
    <source>
        <dbReference type="ARBA" id="ARBA00001913"/>
    </source>
</evidence>
<dbReference type="GO" id="GO:0030246">
    <property type="term" value="F:carbohydrate binding"/>
    <property type="evidence" value="ECO:0007669"/>
    <property type="project" value="InterPro"/>
</dbReference>
<dbReference type="Proteomes" id="UP000256708">
    <property type="component" value="Unassembled WGS sequence"/>
</dbReference>
<sequence length="354" mass="39092">MADSTWKNKICNPAQLGGIETSVMDNGPGRGTRVAWINTGTGLRYKVVIDRAMDIAEAFYNQHSLAWLSHLGITPPEPFSDKGIDWIRTFGGGLLITCGLTHVGGPEADAYGERGLHGQISNTPAEIESIIQPDPIAGKMEMSITGRIKQTQLFGPNLELRRTISGRVGEASIRIHDEVLNRGNTPAPHMLLYHFNFGWPLVDEGTDIIWQGAWESREGEPNNKIFQEGNNFRKCSAPLEEHTGGGEEAAFIDVTPDNAGVCVCGLYNAQIGVALALRFQKKQLPWLTNWQHWGRGEYVTGLEPGTNPPIGQAKAREQNELIHLSPGESRTYDLEIEVFNNEKSINDFLKHNLS</sequence>
<organism evidence="4 5">
    <name type="scientific">Pontibacter diazotrophicus</name>
    <dbReference type="NCBI Taxonomy" id="1400979"/>
    <lineage>
        <taxon>Bacteria</taxon>
        <taxon>Pseudomonadati</taxon>
        <taxon>Bacteroidota</taxon>
        <taxon>Cytophagia</taxon>
        <taxon>Cytophagales</taxon>
        <taxon>Hymenobacteraceae</taxon>
        <taxon>Pontibacter</taxon>
    </lineage>
</organism>
<dbReference type="InterPro" id="IPR014718">
    <property type="entry name" value="GH-type_carb-bd"/>
</dbReference>
<proteinExistence type="predicted"/>
<dbReference type="EMBL" id="QRGR01000023">
    <property type="protein sequence ID" value="RDV13495.1"/>
    <property type="molecule type" value="Genomic_DNA"/>
</dbReference>
<evidence type="ECO:0000313" key="5">
    <source>
        <dbReference type="Proteomes" id="UP000256708"/>
    </source>
</evidence>